<evidence type="ECO:0000256" key="3">
    <source>
        <dbReference type="ARBA" id="ARBA00022692"/>
    </source>
</evidence>
<feature type="transmembrane region" description="Helical" evidence="7">
    <location>
        <begin position="541"/>
        <end position="566"/>
    </location>
</feature>
<evidence type="ECO:0000256" key="4">
    <source>
        <dbReference type="ARBA" id="ARBA00022989"/>
    </source>
</evidence>
<feature type="domain" description="ABC3 transporter permease C-terminal" evidence="8">
    <location>
        <begin position="820"/>
        <end position="930"/>
    </location>
</feature>
<dbReference type="Pfam" id="PF02687">
    <property type="entry name" value="FtsX"/>
    <property type="match status" value="1"/>
</dbReference>
<evidence type="ECO:0000256" key="5">
    <source>
        <dbReference type="ARBA" id="ARBA00023136"/>
    </source>
</evidence>
<feature type="transmembrane region" description="Helical" evidence="7">
    <location>
        <begin position="492"/>
        <end position="509"/>
    </location>
</feature>
<evidence type="ECO:0000313" key="10">
    <source>
        <dbReference type="Proteomes" id="UP001595868"/>
    </source>
</evidence>
<dbReference type="EMBL" id="JBHSBN010000041">
    <property type="protein sequence ID" value="MFC4110413.1"/>
    <property type="molecule type" value="Genomic_DNA"/>
</dbReference>
<feature type="transmembrane region" description="Helical" evidence="7">
    <location>
        <begin position="54"/>
        <end position="71"/>
    </location>
</feature>
<feature type="transmembrane region" description="Helical" evidence="7">
    <location>
        <begin position="862"/>
        <end position="890"/>
    </location>
</feature>
<feature type="transmembrane region" description="Helical" evidence="7">
    <location>
        <begin position="410"/>
        <end position="433"/>
    </location>
</feature>
<feature type="compositionally biased region" description="Low complexity" evidence="6">
    <location>
        <begin position="32"/>
        <end position="41"/>
    </location>
</feature>
<evidence type="ECO:0000313" key="9">
    <source>
        <dbReference type="EMBL" id="MFC4110413.1"/>
    </source>
</evidence>
<name>A0ABV8KWQ6_9ACTN</name>
<dbReference type="RefSeq" id="WP_377552797.1">
    <property type="nucleotide sequence ID" value="NZ_JBHSBN010000041.1"/>
</dbReference>
<keyword evidence="5 7" id="KW-0472">Membrane</keyword>
<evidence type="ECO:0000256" key="1">
    <source>
        <dbReference type="ARBA" id="ARBA00004651"/>
    </source>
</evidence>
<evidence type="ECO:0000259" key="8">
    <source>
        <dbReference type="Pfam" id="PF02687"/>
    </source>
</evidence>
<protein>
    <submittedName>
        <fullName evidence="9">FtsX-like permease family protein</fullName>
    </submittedName>
</protein>
<feature type="region of interest" description="Disordered" evidence="6">
    <location>
        <begin position="1"/>
        <end position="44"/>
    </location>
</feature>
<comment type="caution">
    <text evidence="9">The sequence shown here is derived from an EMBL/GenBank/DDBJ whole genome shotgun (WGS) entry which is preliminary data.</text>
</comment>
<keyword evidence="4 7" id="KW-1133">Transmembrane helix</keyword>
<proteinExistence type="predicted"/>
<feature type="transmembrane region" description="Helical" evidence="7">
    <location>
        <begin position="910"/>
        <end position="932"/>
    </location>
</feature>
<keyword evidence="10" id="KW-1185">Reference proteome</keyword>
<organism evidence="9 10">
    <name type="scientific">Micromonospora zhanjiangensis</name>
    <dbReference type="NCBI Taxonomy" id="1522057"/>
    <lineage>
        <taxon>Bacteria</taxon>
        <taxon>Bacillati</taxon>
        <taxon>Actinomycetota</taxon>
        <taxon>Actinomycetes</taxon>
        <taxon>Micromonosporales</taxon>
        <taxon>Micromonosporaceae</taxon>
        <taxon>Micromonospora</taxon>
    </lineage>
</organism>
<evidence type="ECO:0000256" key="6">
    <source>
        <dbReference type="SAM" id="MobiDB-lite"/>
    </source>
</evidence>
<evidence type="ECO:0000256" key="7">
    <source>
        <dbReference type="SAM" id="Phobius"/>
    </source>
</evidence>
<dbReference type="InterPro" id="IPR003838">
    <property type="entry name" value="ABC3_permease_C"/>
</dbReference>
<dbReference type="Proteomes" id="UP001595868">
    <property type="component" value="Unassembled WGS sequence"/>
</dbReference>
<gene>
    <name evidence="9" type="ORF">ACFOX0_31400</name>
</gene>
<comment type="subcellular location">
    <subcellularLocation>
        <location evidence="1">Cell membrane</location>
        <topology evidence="1">Multi-pass membrane protein</topology>
    </subcellularLocation>
</comment>
<feature type="transmembrane region" description="Helical" evidence="7">
    <location>
        <begin position="367"/>
        <end position="389"/>
    </location>
</feature>
<feature type="transmembrane region" description="Helical" evidence="7">
    <location>
        <begin position="439"/>
        <end position="461"/>
    </location>
</feature>
<keyword evidence="2" id="KW-1003">Cell membrane</keyword>
<reference evidence="10" key="1">
    <citation type="journal article" date="2019" name="Int. J. Syst. Evol. Microbiol.">
        <title>The Global Catalogue of Microorganisms (GCM) 10K type strain sequencing project: providing services to taxonomists for standard genome sequencing and annotation.</title>
        <authorList>
            <consortium name="The Broad Institute Genomics Platform"/>
            <consortium name="The Broad Institute Genome Sequencing Center for Infectious Disease"/>
            <person name="Wu L."/>
            <person name="Ma J."/>
        </authorList>
    </citation>
    <scope>NUCLEOTIDE SEQUENCE [LARGE SCALE GENOMIC DNA]</scope>
    <source>
        <strain evidence="10">2902at01</strain>
    </source>
</reference>
<feature type="transmembrane region" description="Helical" evidence="7">
    <location>
        <begin position="813"/>
        <end position="841"/>
    </location>
</feature>
<sequence length="950" mass="96978">MSRSTVDSPAAGRSTPAADPANRSTARRVRWPRWAPAPHWPSVRGRARADAGPLLLTAVVVAVVTMLAAAVPPRLRATADEAVRDALRGSGGAADLLVQAALEGDDGEHGGRTRNPLLADDVTAFRDRAAEALGPVLGHVVRPPVATVTSTVLKVADGSVQRALQLAYLAGGPGADDGPRVTWIAGGAPGASVAPLDERIEVPPRGPPWPVQIGLSEANADALGVRPGDRIPLRDDRSNAREVRVSGVFRAVDDTDPGWRSVPGLLRPAAGVDGLGSNRFAGLLSRGSLPDARLAVDQDQLQRTVWFTPDPTAFDSGSAGAIAAAVVNLKARSGSSSRLDGSLKWQTGLDTVLRDVRAQVATASTQASVLLIGFLTVAVLVLLLTADAVNRRRVPALAAARQRGAALPDIGAELLIESVAVAVVAAAVGLAAARTVAPGAAWGWTLPVLLTVAGAGPVLGVRTAADATRARAVPANRATRAWARRTGQLRRAAAEVALLIAAVAAFVALHQRGLLPAADDTAGPGSGQDGGATLPASAPTLAVLVASLVLLRLLPAAVDVALARALRSRRPLAVFGAARAAATAGRMLPLLVLVTAAALAGFAVTVRATAERGLSDGAWRTVGADARVEVAPAAEASTPELARRIAAAPGVRRAVAGRVTDGVRVRAAGTVVRPRLVVVDAVAFRRLRSGTPLPDEPALDRLPARGSGDVPVLVGSDDGGLRPGMALDLLRDAAPAVRLVAVGTAAAIGLTGDVVLVDAATVAAAGIPTDPNTVWVTGPGSARAVTANAVAGDTVLRADVLRDRRAAPLTSGLLWLTFVTAAALLALGSLGLVVGTTAAAPDRWQTVTRLRTLGLRPRDTRWIVAGELLPPVAVAALGGPLLGASLAWLTLDPLGLRVLTGQTTGPAPALPWWGLALVAGVPLVTVAVVVPVESALRRRRRLSEVLRIAT</sequence>
<accession>A0ABV8KWQ6</accession>
<keyword evidence="3 7" id="KW-0812">Transmembrane</keyword>
<evidence type="ECO:0000256" key="2">
    <source>
        <dbReference type="ARBA" id="ARBA00022475"/>
    </source>
</evidence>
<feature type="transmembrane region" description="Helical" evidence="7">
    <location>
        <begin position="587"/>
        <end position="606"/>
    </location>
</feature>